<sequence>MPRRLRLVRRDGDLLPDDRIGQRALTGVGPTDEAREPGAINAVPRRSNCGFPMLVDAPTRADARDNGRRLALDRLRDLVPLDAAPPGVLSGPGAGGPRVRTALPQPLLVPGPAAIRQRLTISPDPLRPLITTSRSLLESLIPIGDRPRSPVTPSDDVALFRRTRHS</sequence>
<organism evidence="2 3">
    <name type="scientific">Paractinoplanes aksuensis</name>
    <dbReference type="NCBI Taxonomy" id="2939490"/>
    <lineage>
        <taxon>Bacteria</taxon>
        <taxon>Bacillati</taxon>
        <taxon>Actinomycetota</taxon>
        <taxon>Actinomycetes</taxon>
        <taxon>Micromonosporales</taxon>
        <taxon>Micromonosporaceae</taxon>
        <taxon>Paractinoplanes</taxon>
    </lineage>
</organism>
<proteinExistence type="predicted"/>
<reference evidence="2 3" key="1">
    <citation type="submission" date="2022-06" db="EMBL/GenBank/DDBJ databases">
        <title>New Species of the Genus Actinoplanes, ActinopZanes ferrugineus.</title>
        <authorList>
            <person name="Ding P."/>
        </authorList>
    </citation>
    <scope>NUCLEOTIDE SEQUENCE [LARGE SCALE GENOMIC DNA]</scope>
    <source>
        <strain evidence="2 3">TRM88003</strain>
    </source>
</reference>
<dbReference type="RefSeq" id="WP_253243893.1">
    <property type="nucleotide sequence ID" value="NZ_JAMYJR010000067.1"/>
</dbReference>
<comment type="caution">
    <text evidence="2">The sequence shown here is derived from an EMBL/GenBank/DDBJ whole genome shotgun (WGS) entry which is preliminary data.</text>
</comment>
<feature type="region of interest" description="Disordered" evidence="1">
    <location>
        <begin position="143"/>
        <end position="166"/>
    </location>
</feature>
<accession>A0ABT1E414</accession>
<evidence type="ECO:0000313" key="3">
    <source>
        <dbReference type="Proteomes" id="UP001523369"/>
    </source>
</evidence>
<dbReference type="EMBL" id="JAMYJR010000067">
    <property type="protein sequence ID" value="MCO8277876.1"/>
    <property type="molecule type" value="Genomic_DNA"/>
</dbReference>
<feature type="region of interest" description="Disordered" evidence="1">
    <location>
        <begin position="18"/>
        <end position="37"/>
    </location>
</feature>
<evidence type="ECO:0000313" key="2">
    <source>
        <dbReference type="EMBL" id="MCO8277876.1"/>
    </source>
</evidence>
<keyword evidence="3" id="KW-1185">Reference proteome</keyword>
<gene>
    <name evidence="2" type="ORF">M1L60_45625</name>
</gene>
<evidence type="ECO:0000256" key="1">
    <source>
        <dbReference type="SAM" id="MobiDB-lite"/>
    </source>
</evidence>
<name>A0ABT1E414_9ACTN</name>
<dbReference type="Proteomes" id="UP001523369">
    <property type="component" value="Unassembled WGS sequence"/>
</dbReference>
<protein>
    <submittedName>
        <fullName evidence="2">Uncharacterized protein</fullName>
    </submittedName>
</protein>